<evidence type="ECO:0000313" key="11">
    <source>
        <dbReference type="Proteomes" id="UP000027946"/>
    </source>
</evidence>
<gene>
    <name evidence="10" type="ORF">CLIT_14c00110</name>
</gene>
<feature type="binding site" evidence="7">
    <location>
        <position position="134"/>
    </location>
    <ligand>
        <name>a divalent metal cation</name>
        <dbReference type="ChEBI" id="CHEBI:60240"/>
    </ligand>
</feature>
<feature type="binding site" evidence="6">
    <location>
        <position position="285"/>
    </location>
    <ligand>
        <name>(S)-malate</name>
        <dbReference type="ChEBI" id="CHEBI:15589"/>
    </ligand>
</feature>
<evidence type="ECO:0000256" key="5">
    <source>
        <dbReference type="PIRSR" id="PIRSR000106-1"/>
    </source>
</evidence>
<dbReference type="PANTHER" id="PTHR43237:SF4">
    <property type="entry name" value="NADP-DEPENDENT MALIC ENZYME"/>
    <property type="match status" value="1"/>
</dbReference>
<dbReference type="Proteomes" id="UP000027946">
    <property type="component" value="Unassembled WGS sequence"/>
</dbReference>
<organism evidence="10 11">
    <name type="scientific">Peptoclostridium litorale DSM 5388</name>
    <dbReference type="NCBI Taxonomy" id="1121324"/>
    <lineage>
        <taxon>Bacteria</taxon>
        <taxon>Bacillati</taxon>
        <taxon>Bacillota</taxon>
        <taxon>Clostridia</taxon>
        <taxon>Peptostreptococcales</taxon>
        <taxon>Peptoclostridiaceae</taxon>
        <taxon>Peptoclostridium</taxon>
    </lineage>
</organism>
<dbReference type="SUPFAM" id="SSF51735">
    <property type="entry name" value="NAD(P)-binding Rossmann-fold domains"/>
    <property type="match status" value="1"/>
</dbReference>
<dbReference type="SMART" id="SM00919">
    <property type="entry name" value="Malic_M"/>
    <property type="match status" value="1"/>
</dbReference>
<dbReference type="PIRSF" id="PIRSF000106">
    <property type="entry name" value="ME"/>
    <property type="match status" value="1"/>
</dbReference>
<comment type="similarity">
    <text evidence="2">Belongs to the malic enzymes family.</text>
</comment>
<keyword evidence="4" id="KW-0560">Oxidoreductase</keyword>
<feature type="domain" description="Malic enzyme N-terminal" evidence="9">
    <location>
        <begin position="15"/>
        <end position="148"/>
    </location>
</feature>
<comment type="cofactor">
    <cofactor evidence="7">
        <name>Mg(2+)</name>
        <dbReference type="ChEBI" id="CHEBI:18420"/>
    </cofactor>
    <cofactor evidence="7">
        <name>Mn(2+)</name>
        <dbReference type="ChEBI" id="CHEBI:29035"/>
    </cofactor>
    <text evidence="7">Divalent metal cations. Prefers magnesium or manganese.</text>
</comment>
<sequence>MDYNKMAIELHQKHQGKISVCSKVKVEDSVDLSVAYTPGVAQPCREIASDESKVYDYTSKGNLVAVVSDGTAVLGLGDIGAKASIPVMEGKSILFKEFAGVDAFPICLDTKDVEEIVRTVQLMEPVFGGINLEDISAPRCFEIEKRLKEILDIPVFHDDQHGTAIVVAAGLINSLKLAGKKISEVEAVINGTGSAGIAIGKLLIEMGIKNIVFCDINGVVHEGSEGLNWAQLEMAKITNKKGETGKLVDAIKGKDIFIGVSAPNIVSSEMISSMNENAIVFAMANPVPEIMPEEAIKGGAFIIGTGRSDFPNQVNNVLAFPGIFRGALDVRASDINEEMKIAAANAIANTISDDEISREYILPKAFDRRVAENVAEAVKKAAVDSGVARI</sequence>
<dbReference type="InterPro" id="IPR051674">
    <property type="entry name" value="Malate_Decarboxylase"/>
</dbReference>
<evidence type="ECO:0000256" key="6">
    <source>
        <dbReference type="PIRSR" id="PIRSR000106-2"/>
    </source>
</evidence>
<dbReference type="RefSeq" id="WP_038266377.1">
    <property type="nucleotide sequence ID" value="NZ_FSRH01000016.1"/>
</dbReference>
<dbReference type="SUPFAM" id="SSF53223">
    <property type="entry name" value="Aminoacid dehydrogenase-like, N-terminal domain"/>
    <property type="match status" value="1"/>
</dbReference>
<dbReference type="GO" id="GO:0051287">
    <property type="term" value="F:NAD binding"/>
    <property type="evidence" value="ECO:0007669"/>
    <property type="project" value="InterPro"/>
</dbReference>
<evidence type="ECO:0000259" key="8">
    <source>
        <dbReference type="SMART" id="SM00919"/>
    </source>
</evidence>
<dbReference type="InterPro" id="IPR015884">
    <property type="entry name" value="Malic_enzyme_CS"/>
</dbReference>
<evidence type="ECO:0000256" key="4">
    <source>
        <dbReference type="ARBA" id="ARBA00023002"/>
    </source>
</evidence>
<evidence type="ECO:0000256" key="1">
    <source>
        <dbReference type="ARBA" id="ARBA00001936"/>
    </source>
</evidence>
<dbReference type="GO" id="GO:0046872">
    <property type="term" value="F:metal ion binding"/>
    <property type="evidence" value="ECO:0007669"/>
    <property type="project" value="UniProtKB-KW"/>
</dbReference>
<dbReference type="GO" id="GO:0004470">
    <property type="term" value="F:malic enzyme activity"/>
    <property type="evidence" value="ECO:0007669"/>
    <property type="project" value="InterPro"/>
</dbReference>
<dbReference type="InterPro" id="IPR036291">
    <property type="entry name" value="NAD(P)-bd_dom_sf"/>
</dbReference>
<evidence type="ECO:0000259" key="9">
    <source>
        <dbReference type="SMART" id="SM01274"/>
    </source>
</evidence>
<feature type="binding site" evidence="6">
    <location>
        <position position="315"/>
    </location>
    <ligand>
        <name>(S)-malate</name>
        <dbReference type="ChEBI" id="CHEBI:15589"/>
    </ligand>
</feature>
<dbReference type="AlphaFoldDB" id="A0A069RED6"/>
<dbReference type="InterPro" id="IPR012301">
    <property type="entry name" value="Malic_N_dom"/>
</dbReference>
<feature type="active site" description="Proton acceptor" evidence="5">
    <location>
        <position position="91"/>
    </location>
</feature>
<keyword evidence="3 7" id="KW-0479">Metal-binding</keyword>
<feature type="binding site" evidence="7">
    <location>
        <position position="159"/>
    </location>
    <ligand>
        <name>a divalent metal cation</name>
        <dbReference type="ChEBI" id="CHEBI:60240"/>
    </ligand>
</feature>
<dbReference type="Pfam" id="PF03949">
    <property type="entry name" value="Malic_M"/>
    <property type="match status" value="1"/>
</dbReference>
<evidence type="ECO:0000313" key="10">
    <source>
        <dbReference type="EMBL" id="KDR94550.1"/>
    </source>
</evidence>
<comment type="cofactor">
    <cofactor evidence="1">
        <name>Mn(2+)</name>
        <dbReference type="ChEBI" id="CHEBI:29035"/>
    </cofactor>
</comment>
<dbReference type="Gene3D" id="3.40.50.10380">
    <property type="entry name" value="Malic enzyme, N-terminal domain"/>
    <property type="match status" value="1"/>
</dbReference>
<dbReference type="PANTHER" id="PTHR43237">
    <property type="entry name" value="NADP-DEPENDENT MALIC ENZYME"/>
    <property type="match status" value="1"/>
</dbReference>
<dbReference type="EMBL" id="JJMM01000014">
    <property type="protein sequence ID" value="KDR94550.1"/>
    <property type="molecule type" value="Genomic_DNA"/>
</dbReference>
<dbReference type="InterPro" id="IPR001891">
    <property type="entry name" value="Malic_OxRdtase"/>
</dbReference>
<dbReference type="STRING" id="1121324.CLIT_14c00110"/>
<dbReference type="InterPro" id="IPR037062">
    <property type="entry name" value="Malic_N_dom_sf"/>
</dbReference>
<dbReference type="FunFam" id="3.40.50.720:FF:000095">
    <property type="entry name" value="NADP-dependent malic enzyme"/>
    <property type="match status" value="1"/>
</dbReference>
<evidence type="ECO:0000256" key="2">
    <source>
        <dbReference type="ARBA" id="ARBA00008785"/>
    </source>
</evidence>
<reference evidence="10 11" key="1">
    <citation type="submission" date="2014-03" db="EMBL/GenBank/DDBJ databases">
        <title>Genome sequence of Clostridium litorale W6, DSM 5388.</title>
        <authorList>
            <person name="Poehlein A."/>
            <person name="Jagirdar A."/>
            <person name="Khonsari B."/>
            <person name="Chibani C.M."/>
            <person name="Gutierrez Gutierrez D.A."/>
            <person name="Davydova E."/>
            <person name="Alghaithi H.S."/>
            <person name="Nair K.P."/>
            <person name="Dhamotharan K."/>
            <person name="Chandran L."/>
            <person name="G W."/>
            <person name="Daniel R."/>
        </authorList>
    </citation>
    <scope>NUCLEOTIDE SEQUENCE [LARGE SCALE GENOMIC DNA]</scope>
    <source>
        <strain evidence="10 11">W6</strain>
    </source>
</reference>
<dbReference type="OrthoDB" id="9805787at2"/>
<evidence type="ECO:0000256" key="3">
    <source>
        <dbReference type="ARBA" id="ARBA00022723"/>
    </source>
</evidence>
<proteinExistence type="inferred from homology"/>
<dbReference type="SMART" id="SM01274">
    <property type="entry name" value="malic"/>
    <property type="match status" value="1"/>
</dbReference>
<dbReference type="InterPro" id="IPR045213">
    <property type="entry name" value="Malic_NAD-bd_bact_type"/>
</dbReference>
<evidence type="ECO:0000256" key="7">
    <source>
        <dbReference type="PIRSR" id="PIRSR000106-3"/>
    </source>
</evidence>
<dbReference type="InterPro" id="IPR046346">
    <property type="entry name" value="Aminoacid_DH-like_N_sf"/>
</dbReference>
<protein>
    <submittedName>
        <fullName evidence="10">Malic enzyme</fullName>
    </submittedName>
</protein>
<dbReference type="CDD" id="cd05311">
    <property type="entry name" value="NAD_bind_2_malic_enz"/>
    <property type="match status" value="1"/>
</dbReference>
<dbReference type="Pfam" id="PF00390">
    <property type="entry name" value="malic"/>
    <property type="match status" value="1"/>
</dbReference>
<accession>A0A069RED6</accession>
<dbReference type="PROSITE" id="PS00331">
    <property type="entry name" value="MALIC_ENZYMES"/>
    <property type="match status" value="1"/>
</dbReference>
<comment type="caution">
    <text evidence="10">The sequence shown here is derived from an EMBL/GenBank/DDBJ whole genome shotgun (WGS) entry which is preliminary data.</text>
</comment>
<dbReference type="eggNOG" id="COG0281">
    <property type="taxonomic scope" value="Bacteria"/>
</dbReference>
<keyword evidence="11" id="KW-1185">Reference proteome</keyword>
<feature type="active site" description="Proton donor" evidence="5">
    <location>
        <position position="36"/>
    </location>
</feature>
<name>A0A069RED6_PEPLI</name>
<dbReference type="InterPro" id="IPR012302">
    <property type="entry name" value="Malic_NAD-bd"/>
</dbReference>
<dbReference type="Gene3D" id="3.40.50.720">
    <property type="entry name" value="NAD(P)-binding Rossmann-like Domain"/>
    <property type="match status" value="1"/>
</dbReference>
<feature type="domain" description="Malic enzyme NAD-binding" evidence="8">
    <location>
        <begin position="160"/>
        <end position="383"/>
    </location>
</feature>
<dbReference type="GO" id="GO:0016616">
    <property type="term" value="F:oxidoreductase activity, acting on the CH-OH group of donors, NAD or NADP as acceptor"/>
    <property type="evidence" value="ECO:0007669"/>
    <property type="project" value="InterPro"/>
</dbReference>
<dbReference type="FunFam" id="3.40.50.10380:FF:000003">
    <property type="entry name" value="NADP-dependent malic enzyme"/>
    <property type="match status" value="1"/>
</dbReference>
<feature type="binding site" evidence="7">
    <location>
        <position position="133"/>
    </location>
    <ligand>
        <name>a divalent metal cation</name>
        <dbReference type="ChEBI" id="CHEBI:60240"/>
    </ligand>
</feature>